<evidence type="ECO:0000256" key="1">
    <source>
        <dbReference type="SAM" id="SignalP"/>
    </source>
</evidence>
<feature type="signal peptide" evidence="1">
    <location>
        <begin position="1"/>
        <end position="26"/>
    </location>
</feature>
<dbReference type="Proteomes" id="UP000063781">
    <property type="component" value="Chromosome"/>
</dbReference>
<dbReference type="OrthoDB" id="2149297at2"/>
<gene>
    <name evidence="2" type="ORF">AOC36_10325</name>
</gene>
<evidence type="ECO:0008006" key="4">
    <source>
        <dbReference type="Google" id="ProtNLM"/>
    </source>
</evidence>
<dbReference type="AlphaFoldDB" id="A0A109UHJ3"/>
<sequence length="64" mass="6964">MKHKLIKGFMLLSLSIFMLINGSAVKAQTSVSLTVHHVDEYGAPIANEETYNGLSGDTVTLKRS</sequence>
<name>A0A109UHJ3_9FIRM</name>
<evidence type="ECO:0000313" key="3">
    <source>
        <dbReference type="Proteomes" id="UP000063781"/>
    </source>
</evidence>
<dbReference type="KEGG" id="erl:AOC36_10325"/>
<dbReference type="STRING" id="1514105.AOC36_10325"/>
<proteinExistence type="predicted"/>
<keyword evidence="1" id="KW-0732">Signal</keyword>
<dbReference type="RefSeq" id="WP_067633989.1">
    <property type="nucleotide sequence ID" value="NZ_CP013213.1"/>
</dbReference>
<keyword evidence="3" id="KW-1185">Reference proteome</keyword>
<evidence type="ECO:0000313" key="2">
    <source>
        <dbReference type="EMBL" id="AMC94352.1"/>
    </source>
</evidence>
<reference evidence="2 3" key="1">
    <citation type="submission" date="2015-10" db="EMBL/GenBank/DDBJ databases">
        <title>Erysipelothrix larvae sp. LV19 isolated from the larval gut of the rhinoceros beetle, Trypoxylus dichotomus.</title>
        <authorList>
            <person name="Lim S."/>
            <person name="Kim B.-C."/>
        </authorList>
    </citation>
    <scope>NUCLEOTIDE SEQUENCE [LARGE SCALE GENOMIC DNA]</scope>
    <source>
        <strain evidence="2 3">LV19</strain>
    </source>
</reference>
<dbReference type="EMBL" id="CP013213">
    <property type="protein sequence ID" value="AMC94352.1"/>
    <property type="molecule type" value="Genomic_DNA"/>
</dbReference>
<organism evidence="2 3">
    <name type="scientific">Erysipelothrix larvae</name>
    <dbReference type="NCBI Taxonomy" id="1514105"/>
    <lineage>
        <taxon>Bacteria</taxon>
        <taxon>Bacillati</taxon>
        <taxon>Bacillota</taxon>
        <taxon>Erysipelotrichia</taxon>
        <taxon>Erysipelotrichales</taxon>
        <taxon>Erysipelotrichaceae</taxon>
        <taxon>Erysipelothrix</taxon>
    </lineage>
</organism>
<protein>
    <recommendedName>
        <fullName evidence="4">Prealbumin-like fold domain-containing protein</fullName>
    </recommendedName>
</protein>
<feature type="chain" id="PRO_5038357917" description="Prealbumin-like fold domain-containing protein" evidence="1">
    <location>
        <begin position="27"/>
        <end position="64"/>
    </location>
</feature>
<accession>A0A109UHJ3</accession>